<evidence type="ECO:0000256" key="1">
    <source>
        <dbReference type="ARBA" id="ARBA00023002"/>
    </source>
</evidence>
<comment type="similarity">
    <text evidence="3">Belongs to the aldehyde dehydrogenase family.</text>
</comment>
<feature type="domain" description="Aldehyde dehydrogenase" evidence="4">
    <location>
        <begin position="16"/>
        <end position="360"/>
    </location>
</feature>
<feature type="non-terminal residue" evidence="5">
    <location>
        <position position="1"/>
    </location>
</feature>
<sequence length="364" mass="40053">MMLLMPCLKIFINNEWHKAAKGKTFAVINPSTGEKLCQVEEGTKADVDKAVEAARQAFKEDSEWRKMEPAARGALMRKFAEYLRRDIDYLAKLETLNNGKPLEESRLDIISSADCIDYYSGWVDKIAGETLPSAPDAFLYTRHEPIGVCGQIIPWNYPIMMFVWKLGPALACGNTIVMKPAEQTPLTALYCASLIQEAGFPKGVVNVVPGDGPDCGQSIVVHEGIDKVAFTGSVEVGRKVQELTAKSNLKRVSLELGGKSPLIICEDADLDYAAPLAFRAIFANAAQSCSAGSRTFVHEKIYDQFVSKCVELASKRIVGDPFDSKTEQGPQINNEQFKKIMKYIESGKKQGAKLEFGGERVGKN</sequence>
<name>A0A814R1U2_9BILA</name>
<dbReference type="InterPro" id="IPR016163">
    <property type="entry name" value="Ald_DH_C"/>
</dbReference>
<dbReference type="Proteomes" id="UP000681722">
    <property type="component" value="Unassembled WGS sequence"/>
</dbReference>
<keyword evidence="7" id="KW-1185">Reference proteome</keyword>
<dbReference type="Proteomes" id="UP000663829">
    <property type="component" value="Unassembled WGS sequence"/>
</dbReference>
<dbReference type="OrthoDB" id="310895at2759"/>
<dbReference type="InterPro" id="IPR016162">
    <property type="entry name" value="Ald_DH_N"/>
</dbReference>
<evidence type="ECO:0000313" key="6">
    <source>
        <dbReference type="EMBL" id="CAF3891607.1"/>
    </source>
</evidence>
<evidence type="ECO:0000259" key="4">
    <source>
        <dbReference type="Pfam" id="PF00171"/>
    </source>
</evidence>
<accession>A0A814R1U2</accession>
<dbReference type="InterPro" id="IPR015590">
    <property type="entry name" value="Aldehyde_DH_dom"/>
</dbReference>
<dbReference type="EMBL" id="CAJNOQ010006229">
    <property type="protein sequence ID" value="CAF1128069.1"/>
    <property type="molecule type" value="Genomic_DNA"/>
</dbReference>
<dbReference type="InterPro" id="IPR029510">
    <property type="entry name" value="Ald_DH_CS_GLU"/>
</dbReference>
<dbReference type="EMBL" id="CAJOBC010006231">
    <property type="protein sequence ID" value="CAF3891607.1"/>
    <property type="molecule type" value="Genomic_DNA"/>
</dbReference>
<dbReference type="PROSITE" id="PS00687">
    <property type="entry name" value="ALDEHYDE_DEHYDR_GLU"/>
    <property type="match status" value="1"/>
</dbReference>
<dbReference type="Gene3D" id="3.40.605.10">
    <property type="entry name" value="Aldehyde Dehydrogenase, Chain A, domain 1"/>
    <property type="match status" value="1"/>
</dbReference>
<dbReference type="GO" id="GO:0016620">
    <property type="term" value="F:oxidoreductase activity, acting on the aldehyde or oxo group of donors, NAD or NADP as acceptor"/>
    <property type="evidence" value="ECO:0007669"/>
    <property type="project" value="InterPro"/>
</dbReference>
<comment type="caution">
    <text evidence="5">The sequence shown here is derived from an EMBL/GenBank/DDBJ whole genome shotgun (WGS) entry which is preliminary data.</text>
</comment>
<reference evidence="5" key="1">
    <citation type="submission" date="2021-02" db="EMBL/GenBank/DDBJ databases">
        <authorList>
            <person name="Nowell W R."/>
        </authorList>
    </citation>
    <scope>NUCLEOTIDE SEQUENCE</scope>
</reference>
<evidence type="ECO:0000256" key="3">
    <source>
        <dbReference type="RuleBase" id="RU003345"/>
    </source>
</evidence>
<keyword evidence="1 3" id="KW-0560">Oxidoreductase</keyword>
<evidence type="ECO:0000313" key="7">
    <source>
        <dbReference type="Proteomes" id="UP000663829"/>
    </source>
</evidence>
<protein>
    <recommendedName>
        <fullName evidence="4">Aldehyde dehydrogenase domain-containing protein</fullName>
    </recommendedName>
</protein>
<organism evidence="5 7">
    <name type="scientific">Didymodactylos carnosus</name>
    <dbReference type="NCBI Taxonomy" id="1234261"/>
    <lineage>
        <taxon>Eukaryota</taxon>
        <taxon>Metazoa</taxon>
        <taxon>Spiralia</taxon>
        <taxon>Gnathifera</taxon>
        <taxon>Rotifera</taxon>
        <taxon>Eurotatoria</taxon>
        <taxon>Bdelloidea</taxon>
        <taxon>Philodinida</taxon>
        <taxon>Philodinidae</taxon>
        <taxon>Didymodactylos</taxon>
    </lineage>
</organism>
<feature type="active site" evidence="2">
    <location>
        <position position="255"/>
    </location>
</feature>
<proteinExistence type="inferred from homology"/>
<dbReference type="InterPro" id="IPR016161">
    <property type="entry name" value="Ald_DH/histidinol_DH"/>
</dbReference>
<dbReference type="Pfam" id="PF00171">
    <property type="entry name" value="Aldedh"/>
    <property type="match status" value="1"/>
</dbReference>
<evidence type="ECO:0000256" key="2">
    <source>
        <dbReference type="PROSITE-ProRule" id="PRU10007"/>
    </source>
</evidence>
<dbReference type="PANTHER" id="PTHR11699">
    <property type="entry name" value="ALDEHYDE DEHYDROGENASE-RELATED"/>
    <property type="match status" value="1"/>
</dbReference>
<dbReference type="SUPFAM" id="SSF53720">
    <property type="entry name" value="ALDH-like"/>
    <property type="match status" value="1"/>
</dbReference>
<gene>
    <name evidence="5" type="ORF">GPM918_LOCUS20040</name>
    <name evidence="6" type="ORF">SRO942_LOCUS20039</name>
</gene>
<dbReference type="AlphaFoldDB" id="A0A814R1U2"/>
<dbReference type="FunFam" id="3.40.605.10:FF:000050">
    <property type="entry name" value="Aldehyde dehydrogenase, mitochondrial"/>
    <property type="match status" value="1"/>
</dbReference>
<dbReference type="Gene3D" id="3.40.309.10">
    <property type="entry name" value="Aldehyde Dehydrogenase, Chain A, domain 2"/>
    <property type="match status" value="1"/>
</dbReference>
<evidence type="ECO:0000313" key="5">
    <source>
        <dbReference type="EMBL" id="CAF1128069.1"/>
    </source>
</evidence>